<evidence type="ECO:0000313" key="2">
    <source>
        <dbReference type="Proteomes" id="UP000001918"/>
    </source>
</evidence>
<dbReference type="AlphaFoldDB" id="D1ADE1"/>
<reference evidence="1 2" key="1">
    <citation type="journal article" date="2011" name="Stand. Genomic Sci.">
        <title>Complete genome sequence of Thermomonospora curvata type strain (B9).</title>
        <authorList>
            <person name="Chertkov O."/>
            <person name="Sikorski J."/>
            <person name="Nolan M."/>
            <person name="Lapidus A."/>
            <person name="Lucas S."/>
            <person name="Del Rio T.G."/>
            <person name="Tice H."/>
            <person name="Cheng J.F."/>
            <person name="Goodwin L."/>
            <person name="Pitluck S."/>
            <person name="Liolios K."/>
            <person name="Ivanova N."/>
            <person name="Mavromatis K."/>
            <person name="Mikhailova N."/>
            <person name="Ovchinnikova G."/>
            <person name="Pati A."/>
            <person name="Chen A."/>
            <person name="Palaniappan K."/>
            <person name="Djao O.D."/>
            <person name="Land M."/>
            <person name="Hauser L."/>
            <person name="Chang Y.J."/>
            <person name="Jeffries C.D."/>
            <person name="Brettin T."/>
            <person name="Han C."/>
            <person name="Detter J.C."/>
            <person name="Rohde M."/>
            <person name="Goker M."/>
            <person name="Woyke T."/>
            <person name="Bristow J."/>
            <person name="Eisen J.A."/>
            <person name="Markowitz V."/>
            <person name="Hugenholtz P."/>
            <person name="Klenk H.P."/>
            <person name="Kyrpides N.C."/>
        </authorList>
    </citation>
    <scope>NUCLEOTIDE SEQUENCE [LARGE SCALE GENOMIC DNA]</scope>
    <source>
        <strain evidence="2">ATCC 19995 / DSM 43183 / JCM 3096 / KCTC 9072 / NBRC 15933 / NCIMB 10081 / Henssen B9</strain>
    </source>
</reference>
<sequence>MTRSSFMSLSVLLGADAYIACSTYPDRPESGPILSISAGDLSLMISPATRGLATDDDLATAHRLAEAITAYVAEIERQHSENACRCDTSIPDTSAA</sequence>
<evidence type="ECO:0000313" key="1">
    <source>
        <dbReference type="EMBL" id="ACY95651.1"/>
    </source>
</evidence>
<dbReference type="STRING" id="471852.Tcur_0043"/>
<name>D1ADE1_THECD</name>
<gene>
    <name evidence="1" type="ordered locus">Tcur_0043</name>
</gene>
<protein>
    <submittedName>
        <fullName evidence="1">Uncharacterized protein</fullName>
    </submittedName>
</protein>
<dbReference type="EMBL" id="CP001738">
    <property type="protein sequence ID" value="ACY95651.1"/>
    <property type="molecule type" value="Genomic_DNA"/>
</dbReference>
<dbReference type="HOGENOM" id="CLU_2358728_0_0_11"/>
<dbReference type="KEGG" id="tcu:Tcur_0043"/>
<organism evidence="1 2">
    <name type="scientific">Thermomonospora curvata (strain ATCC 19995 / DSM 43183 / JCM 3096 / KCTC 9072 / NBRC 15933 / NCIMB 10081 / Henssen B9)</name>
    <dbReference type="NCBI Taxonomy" id="471852"/>
    <lineage>
        <taxon>Bacteria</taxon>
        <taxon>Bacillati</taxon>
        <taxon>Actinomycetota</taxon>
        <taxon>Actinomycetes</taxon>
        <taxon>Streptosporangiales</taxon>
        <taxon>Thermomonosporaceae</taxon>
        <taxon>Thermomonospora</taxon>
    </lineage>
</organism>
<accession>D1ADE1</accession>
<dbReference type="Proteomes" id="UP000001918">
    <property type="component" value="Chromosome"/>
</dbReference>
<keyword evidence="2" id="KW-1185">Reference proteome</keyword>
<proteinExistence type="predicted"/>